<keyword evidence="1" id="KW-0812">Transmembrane</keyword>
<sequence length="66" mass="7417">MFPAFVFPVAALVPNEFVCEITEPSAVFILMVKAFISESLLVIFKVFVSIKVVLLLILDSFVFDFD</sequence>
<feature type="transmembrane region" description="Helical" evidence="1">
    <location>
        <begin position="40"/>
        <end position="63"/>
    </location>
</feature>
<accession>A0A6C0ITA8</accession>
<dbReference type="EMBL" id="MN740233">
    <property type="protein sequence ID" value="QHT95057.1"/>
    <property type="molecule type" value="Genomic_DNA"/>
</dbReference>
<proteinExistence type="predicted"/>
<organism evidence="2">
    <name type="scientific">viral metagenome</name>
    <dbReference type="NCBI Taxonomy" id="1070528"/>
    <lineage>
        <taxon>unclassified sequences</taxon>
        <taxon>metagenomes</taxon>
        <taxon>organismal metagenomes</taxon>
    </lineage>
</organism>
<evidence type="ECO:0000256" key="1">
    <source>
        <dbReference type="SAM" id="Phobius"/>
    </source>
</evidence>
<dbReference type="AlphaFoldDB" id="A0A6C0ITA8"/>
<name>A0A6C0ITA8_9ZZZZ</name>
<keyword evidence="1" id="KW-0472">Membrane</keyword>
<reference evidence="2" key="1">
    <citation type="journal article" date="2020" name="Nature">
        <title>Giant virus diversity and host interactions through global metagenomics.</title>
        <authorList>
            <person name="Schulz F."/>
            <person name="Roux S."/>
            <person name="Paez-Espino D."/>
            <person name="Jungbluth S."/>
            <person name="Walsh D.A."/>
            <person name="Denef V.J."/>
            <person name="McMahon K.D."/>
            <person name="Konstantinidis K.T."/>
            <person name="Eloe-Fadrosh E.A."/>
            <person name="Kyrpides N.C."/>
            <person name="Woyke T."/>
        </authorList>
    </citation>
    <scope>NUCLEOTIDE SEQUENCE</scope>
    <source>
        <strain evidence="2">GVMAG-M-3300024261-37</strain>
    </source>
</reference>
<protein>
    <submittedName>
        <fullName evidence="2">Uncharacterized protein</fullName>
    </submittedName>
</protein>
<evidence type="ECO:0000313" key="2">
    <source>
        <dbReference type="EMBL" id="QHT95057.1"/>
    </source>
</evidence>
<keyword evidence="1" id="KW-1133">Transmembrane helix</keyword>